<dbReference type="InParanoid" id="A0A0C9ZXE2"/>
<dbReference type="AlphaFoldDB" id="A0A0C9ZXE2"/>
<sequence>MEGRDYVAKKDAPWELAVLCTVGVTSVRNYHLTSNEDWRGPTAAAKHISEAVAWCIMDLPHNVPFVWDNEVTMKNLKFLQERGAEGKDMDQEGFLDEEKREKMKFQHRFMKQGLNGLEDISIGQWPMHTLTIYFMLGHTMVDKLNTYLAEMVMIRVLALPSNFGDGSSSMYTPMERHKGPFHI</sequence>
<dbReference type="OrthoDB" id="2685635at2759"/>
<protein>
    <submittedName>
        <fullName evidence="1">Uncharacterized protein</fullName>
    </submittedName>
</protein>
<keyword evidence="2" id="KW-1185">Reference proteome</keyword>
<name>A0A0C9ZXE2_9AGAM</name>
<dbReference type="Proteomes" id="UP000054485">
    <property type="component" value="Unassembled WGS sequence"/>
</dbReference>
<dbReference type="HOGENOM" id="CLU_1476080_0_0_1"/>
<accession>A0A0C9ZXE2</accession>
<dbReference type="EMBL" id="KN835815">
    <property type="protein sequence ID" value="KIK34071.1"/>
    <property type="molecule type" value="Genomic_DNA"/>
</dbReference>
<proteinExistence type="predicted"/>
<reference evidence="2" key="2">
    <citation type="submission" date="2015-01" db="EMBL/GenBank/DDBJ databases">
        <title>Evolutionary Origins and Diversification of the Mycorrhizal Mutualists.</title>
        <authorList>
            <consortium name="DOE Joint Genome Institute"/>
            <consortium name="Mycorrhizal Genomics Consortium"/>
            <person name="Kohler A."/>
            <person name="Kuo A."/>
            <person name="Nagy L.G."/>
            <person name="Floudas D."/>
            <person name="Copeland A."/>
            <person name="Barry K.W."/>
            <person name="Cichocki N."/>
            <person name="Veneault-Fourrey C."/>
            <person name="LaButti K."/>
            <person name="Lindquist E.A."/>
            <person name="Lipzen A."/>
            <person name="Lundell T."/>
            <person name="Morin E."/>
            <person name="Murat C."/>
            <person name="Riley R."/>
            <person name="Ohm R."/>
            <person name="Sun H."/>
            <person name="Tunlid A."/>
            <person name="Henrissat B."/>
            <person name="Grigoriev I.V."/>
            <person name="Hibbett D.S."/>
            <person name="Martin F."/>
        </authorList>
    </citation>
    <scope>NUCLEOTIDE SEQUENCE [LARGE SCALE GENOMIC DNA]</scope>
    <source>
        <strain evidence="2">UH-Slu-Lm8-n1</strain>
    </source>
</reference>
<reference evidence="1 2" key="1">
    <citation type="submission" date="2014-04" db="EMBL/GenBank/DDBJ databases">
        <authorList>
            <consortium name="DOE Joint Genome Institute"/>
            <person name="Kuo A."/>
            <person name="Ruytinx J."/>
            <person name="Rineau F."/>
            <person name="Colpaert J."/>
            <person name="Kohler A."/>
            <person name="Nagy L.G."/>
            <person name="Floudas D."/>
            <person name="Copeland A."/>
            <person name="Barry K.W."/>
            <person name="Cichocki N."/>
            <person name="Veneault-Fourrey C."/>
            <person name="LaButti K."/>
            <person name="Lindquist E.A."/>
            <person name="Lipzen A."/>
            <person name="Lundell T."/>
            <person name="Morin E."/>
            <person name="Murat C."/>
            <person name="Sun H."/>
            <person name="Tunlid A."/>
            <person name="Henrissat B."/>
            <person name="Grigoriev I.V."/>
            <person name="Hibbett D.S."/>
            <person name="Martin F."/>
            <person name="Nordberg H.P."/>
            <person name="Cantor M.N."/>
            <person name="Hua S.X."/>
        </authorList>
    </citation>
    <scope>NUCLEOTIDE SEQUENCE [LARGE SCALE GENOMIC DNA]</scope>
    <source>
        <strain evidence="1 2">UH-Slu-Lm8-n1</strain>
    </source>
</reference>
<evidence type="ECO:0000313" key="1">
    <source>
        <dbReference type="EMBL" id="KIK34071.1"/>
    </source>
</evidence>
<gene>
    <name evidence="1" type="ORF">CY34DRAFT_110419</name>
</gene>
<organism evidence="1 2">
    <name type="scientific">Suillus luteus UH-Slu-Lm8-n1</name>
    <dbReference type="NCBI Taxonomy" id="930992"/>
    <lineage>
        <taxon>Eukaryota</taxon>
        <taxon>Fungi</taxon>
        <taxon>Dikarya</taxon>
        <taxon>Basidiomycota</taxon>
        <taxon>Agaricomycotina</taxon>
        <taxon>Agaricomycetes</taxon>
        <taxon>Agaricomycetidae</taxon>
        <taxon>Boletales</taxon>
        <taxon>Suillineae</taxon>
        <taxon>Suillaceae</taxon>
        <taxon>Suillus</taxon>
    </lineage>
</organism>
<evidence type="ECO:0000313" key="2">
    <source>
        <dbReference type="Proteomes" id="UP000054485"/>
    </source>
</evidence>